<dbReference type="InterPro" id="IPR040038">
    <property type="entry name" value="TIPIN/Csm3/Swi3"/>
</dbReference>
<dbReference type="Pfam" id="PF07962">
    <property type="entry name" value="Swi3"/>
    <property type="match status" value="1"/>
</dbReference>
<feature type="compositionally biased region" description="Low complexity" evidence="7">
    <location>
        <begin position="12"/>
        <end position="39"/>
    </location>
</feature>
<evidence type="ECO:0000313" key="10">
    <source>
        <dbReference type="Proteomes" id="UP001370490"/>
    </source>
</evidence>
<organism evidence="9 10">
    <name type="scientific">Dillenia turbinata</name>
    <dbReference type="NCBI Taxonomy" id="194707"/>
    <lineage>
        <taxon>Eukaryota</taxon>
        <taxon>Viridiplantae</taxon>
        <taxon>Streptophyta</taxon>
        <taxon>Embryophyta</taxon>
        <taxon>Tracheophyta</taxon>
        <taxon>Spermatophyta</taxon>
        <taxon>Magnoliopsida</taxon>
        <taxon>eudicotyledons</taxon>
        <taxon>Gunneridae</taxon>
        <taxon>Pentapetalae</taxon>
        <taxon>Dilleniales</taxon>
        <taxon>Dilleniaceae</taxon>
        <taxon>Dillenia</taxon>
    </lineage>
</organism>
<feature type="domain" description="Chromosome segregation in meiosis protein 3" evidence="8">
    <location>
        <begin position="60"/>
        <end position="133"/>
    </location>
</feature>
<dbReference type="InterPro" id="IPR012923">
    <property type="entry name" value="Csm3"/>
</dbReference>
<dbReference type="Proteomes" id="UP001370490">
    <property type="component" value="Unassembled WGS sequence"/>
</dbReference>
<evidence type="ECO:0000256" key="5">
    <source>
        <dbReference type="ARBA" id="ARBA00023306"/>
    </source>
</evidence>
<dbReference type="GO" id="GO:0043111">
    <property type="term" value="P:replication fork arrest"/>
    <property type="evidence" value="ECO:0007669"/>
    <property type="project" value="TreeGrafter"/>
</dbReference>
<evidence type="ECO:0000256" key="1">
    <source>
        <dbReference type="ARBA" id="ARBA00004123"/>
    </source>
</evidence>
<dbReference type="GO" id="GO:0000076">
    <property type="term" value="P:DNA replication checkpoint signaling"/>
    <property type="evidence" value="ECO:0007669"/>
    <property type="project" value="UniProtKB-UniRule"/>
</dbReference>
<comment type="caution">
    <text evidence="9">The sequence shown here is derived from an EMBL/GenBank/DDBJ whole genome shotgun (WGS) entry which is preliminary data.</text>
</comment>
<dbReference type="EMBL" id="JBAMMX010000011">
    <property type="protein sequence ID" value="KAK6931823.1"/>
    <property type="molecule type" value="Genomic_DNA"/>
</dbReference>
<comment type="subcellular location">
    <subcellularLocation>
        <location evidence="1 6">Nucleus</location>
    </subcellularLocation>
</comment>
<evidence type="ECO:0000259" key="8">
    <source>
        <dbReference type="Pfam" id="PF07962"/>
    </source>
</evidence>
<dbReference type="PANTHER" id="PTHR13220:SF11">
    <property type="entry name" value="TIMELESS-INTERACTING PROTEIN"/>
    <property type="match status" value="1"/>
</dbReference>
<comment type="similarity">
    <text evidence="2 6">Belongs to the CSM3 family.</text>
</comment>
<evidence type="ECO:0000256" key="7">
    <source>
        <dbReference type="SAM" id="MobiDB-lite"/>
    </source>
</evidence>
<dbReference type="GO" id="GO:0031298">
    <property type="term" value="C:replication fork protection complex"/>
    <property type="evidence" value="ECO:0007669"/>
    <property type="project" value="TreeGrafter"/>
</dbReference>
<dbReference type="PANTHER" id="PTHR13220">
    <property type="entry name" value="TIMELESS INTERACTING-RELATED"/>
    <property type="match status" value="1"/>
</dbReference>
<dbReference type="GO" id="GO:0003677">
    <property type="term" value="F:DNA binding"/>
    <property type="evidence" value="ECO:0007669"/>
    <property type="project" value="TreeGrafter"/>
</dbReference>
<evidence type="ECO:0000256" key="2">
    <source>
        <dbReference type="ARBA" id="ARBA00006075"/>
    </source>
</evidence>
<dbReference type="GO" id="GO:0031297">
    <property type="term" value="P:replication fork processing"/>
    <property type="evidence" value="ECO:0007669"/>
    <property type="project" value="UniProtKB-UniRule"/>
</dbReference>
<dbReference type="GO" id="GO:0006974">
    <property type="term" value="P:DNA damage response"/>
    <property type="evidence" value="ECO:0007669"/>
    <property type="project" value="UniProtKB-KW"/>
</dbReference>
<dbReference type="AlphaFoldDB" id="A0AAN8VBA9"/>
<gene>
    <name evidence="9" type="ORF">RJ641_003616</name>
</gene>
<feature type="region of interest" description="Disordered" evidence="7">
    <location>
        <begin position="1"/>
        <end position="62"/>
    </location>
</feature>
<keyword evidence="10" id="KW-1185">Reference proteome</keyword>
<evidence type="ECO:0000313" key="9">
    <source>
        <dbReference type="EMBL" id="KAK6931823.1"/>
    </source>
</evidence>
<evidence type="ECO:0000256" key="6">
    <source>
        <dbReference type="RuleBase" id="RU366049"/>
    </source>
</evidence>
<name>A0AAN8VBA9_9MAGN</name>
<accession>A0AAN8VBA9</accession>
<sequence length="294" mass="32251">MEAMSHWSRDCPSSSSAAAAANPNPNSSFKSSDGLSSLGPSKPVGKSSEKPKKLPRTRPKLTPGLLLSDDGLGFILRYFPRAFKFRGRGHEVSDLGNLIRLYGEWHSRLLPYYPFEQFVDKVEQVGTTKHVRVKELVGFNLTYLKTCIRELRERVANGGDPTKLHEPPVEPACPNEEQAGAEAMDLEKSHFDHESMPNMSHHTDDIQEGLIHELYEKATTEPFETLHGNTGPADALCHGCTSTEGPQSQAARNGSSTYDAATQITEEQRARMEANRLKALARAAARAGASQAPV</sequence>
<comment type="function">
    <text evidence="6">Plays an important role in the control of DNA replication and the maintenance of replication fork stability.</text>
</comment>
<keyword evidence="4 6" id="KW-0539">Nucleus</keyword>
<keyword evidence="3 6" id="KW-0227">DNA damage</keyword>
<evidence type="ECO:0000256" key="3">
    <source>
        <dbReference type="ARBA" id="ARBA00022763"/>
    </source>
</evidence>
<reference evidence="9 10" key="1">
    <citation type="submission" date="2023-12" db="EMBL/GenBank/DDBJ databases">
        <title>A high-quality genome assembly for Dillenia turbinata (Dilleniales).</title>
        <authorList>
            <person name="Chanderbali A."/>
        </authorList>
    </citation>
    <scope>NUCLEOTIDE SEQUENCE [LARGE SCALE GENOMIC DNA]</scope>
    <source>
        <strain evidence="9">LSX21</strain>
        <tissue evidence="9">Leaf</tissue>
    </source>
</reference>
<evidence type="ECO:0000256" key="4">
    <source>
        <dbReference type="ARBA" id="ARBA00023242"/>
    </source>
</evidence>
<protein>
    <submittedName>
        <fullName evidence="9">Chromosome segregation in meiosis protein 3</fullName>
    </submittedName>
</protein>
<proteinExistence type="inferred from homology"/>
<keyword evidence="5 6" id="KW-0131">Cell cycle</keyword>